<dbReference type="InterPro" id="IPR036855">
    <property type="entry name" value="Znf_CCCH_sf"/>
</dbReference>
<proteinExistence type="predicted"/>
<dbReference type="PROSITE" id="PS00518">
    <property type="entry name" value="ZF_RING_1"/>
    <property type="match status" value="1"/>
</dbReference>
<feature type="domain" description="RING-type" evidence="6">
    <location>
        <begin position="248"/>
        <end position="289"/>
    </location>
</feature>
<dbReference type="CDD" id="cd16539">
    <property type="entry name" value="RING-HC_RNF113A_B"/>
    <property type="match status" value="1"/>
</dbReference>
<protein>
    <submittedName>
        <fullName evidence="8">Uncharacterized protein</fullName>
    </submittedName>
</protein>
<gene>
    <name evidence="8" type="ORF">CYMTET_54666</name>
</gene>
<dbReference type="Pfam" id="PF00642">
    <property type="entry name" value="zf-CCCH"/>
    <property type="match status" value="1"/>
</dbReference>
<accession>A0AAE0BG90</accession>
<dbReference type="InterPro" id="IPR039971">
    <property type="entry name" value="CWC24-like"/>
</dbReference>
<dbReference type="PANTHER" id="PTHR12930:SF0">
    <property type="entry name" value="RING FINGER PROTEIN 113B"/>
    <property type="match status" value="1"/>
</dbReference>
<dbReference type="SMART" id="SM00184">
    <property type="entry name" value="RING"/>
    <property type="match status" value="1"/>
</dbReference>
<dbReference type="SMART" id="SM00356">
    <property type="entry name" value="ZnF_C3H1"/>
    <property type="match status" value="1"/>
</dbReference>
<reference evidence="8 9" key="1">
    <citation type="journal article" date="2015" name="Genome Biol. Evol.">
        <title>Comparative Genomics of a Bacterivorous Green Alga Reveals Evolutionary Causalities and Consequences of Phago-Mixotrophic Mode of Nutrition.</title>
        <authorList>
            <person name="Burns J.A."/>
            <person name="Paasch A."/>
            <person name="Narechania A."/>
            <person name="Kim E."/>
        </authorList>
    </citation>
    <scope>NUCLEOTIDE SEQUENCE [LARGE SCALE GENOMIC DNA]</scope>
    <source>
        <strain evidence="8 9">PLY_AMNH</strain>
    </source>
</reference>
<dbReference type="SUPFAM" id="SSF90229">
    <property type="entry name" value="CCCH zinc finger"/>
    <property type="match status" value="1"/>
</dbReference>
<feature type="compositionally biased region" description="Polar residues" evidence="5">
    <location>
        <begin position="1"/>
        <end position="18"/>
    </location>
</feature>
<keyword evidence="2 4" id="KW-0863">Zinc-finger</keyword>
<feature type="compositionally biased region" description="Low complexity" evidence="5">
    <location>
        <begin position="59"/>
        <end position="72"/>
    </location>
</feature>
<comment type="caution">
    <text evidence="8">The sequence shown here is derived from an EMBL/GenBank/DDBJ whole genome shotgun (WGS) entry which is preliminary data.</text>
</comment>
<evidence type="ECO:0000256" key="4">
    <source>
        <dbReference type="PROSITE-ProRule" id="PRU00723"/>
    </source>
</evidence>
<evidence type="ECO:0000259" key="6">
    <source>
        <dbReference type="PROSITE" id="PS50089"/>
    </source>
</evidence>
<dbReference type="GO" id="GO:0008270">
    <property type="term" value="F:zinc ion binding"/>
    <property type="evidence" value="ECO:0007669"/>
    <property type="project" value="UniProtKB-KW"/>
</dbReference>
<evidence type="ECO:0000313" key="9">
    <source>
        <dbReference type="Proteomes" id="UP001190700"/>
    </source>
</evidence>
<feature type="region of interest" description="Disordered" evidence="5">
    <location>
        <begin position="313"/>
        <end position="345"/>
    </location>
</feature>
<dbReference type="InterPro" id="IPR017907">
    <property type="entry name" value="Znf_RING_CS"/>
</dbReference>
<dbReference type="PANTHER" id="PTHR12930">
    <property type="entry name" value="ZINC FINGER PROTEIN 183"/>
    <property type="match status" value="1"/>
</dbReference>
<keyword evidence="3 4" id="KW-0862">Zinc</keyword>
<dbReference type="EMBL" id="LGRX02035365">
    <property type="protein sequence ID" value="KAK3235114.1"/>
    <property type="molecule type" value="Genomic_DNA"/>
</dbReference>
<feature type="region of interest" description="Disordered" evidence="5">
    <location>
        <begin position="1"/>
        <end position="103"/>
    </location>
</feature>
<evidence type="ECO:0000313" key="8">
    <source>
        <dbReference type="EMBL" id="KAK3235114.1"/>
    </source>
</evidence>
<feature type="compositionally biased region" description="Polar residues" evidence="5">
    <location>
        <begin position="78"/>
        <end position="89"/>
    </location>
</feature>
<keyword evidence="1 4" id="KW-0479">Metal-binding</keyword>
<feature type="domain" description="C3H1-type" evidence="7">
    <location>
        <begin position="175"/>
        <end position="203"/>
    </location>
</feature>
<sequence length="345" mass="38296">MGDNEQPSGTEPVCSSFTGFKKRKDRGNVRKRANVSDDEGEARGSSVVRSSKAKKESAIEASSSKGKTGGSTRFAYESNRQVQTHNDQGATKMLETETATDRDARALREQVLEQGKDETRPNIYAGGEAVYKGTNAYTDYRAGFRREQTIASEKGAGAHGPIRANTTVRGTFIMDYKPDLCKDYKETGYCGYGDSCKFMHDRGDYKSGWELDKEWDEKEKTRKREEALRSVGEAEEESDEEDDLPFACLICHEAWSESSDPVVTLCEHYFCEHCAIKHSARSKACYVCELPTKGVFNAATKIKQRLKDAANGIQQEPREKDSGPSLPEQGHGGWVFPSGGTTSWL</sequence>
<dbReference type="InterPro" id="IPR013083">
    <property type="entry name" value="Znf_RING/FYVE/PHD"/>
</dbReference>
<name>A0AAE0BG90_9CHLO</name>
<dbReference type="GO" id="GO:0034247">
    <property type="term" value="P:snoRNA splicing"/>
    <property type="evidence" value="ECO:0007669"/>
    <property type="project" value="TreeGrafter"/>
</dbReference>
<dbReference type="PROSITE" id="PS50089">
    <property type="entry name" value="ZF_RING_2"/>
    <property type="match status" value="1"/>
</dbReference>
<evidence type="ECO:0000256" key="3">
    <source>
        <dbReference type="ARBA" id="ARBA00022833"/>
    </source>
</evidence>
<dbReference type="InterPro" id="IPR000571">
    <property type="entry name" value="Znf_CCCH"/>
</dbReference>
<dbReference type="GO" id="GO:0005684">
    <property type="term" value="C:U2-type spliceosomal complex"/>
    <property type="evidence" value="ECO:0007669"/>
    <property type="project" value="TreeGrafter"/>
</dbReference>
<dbReference type="SUPFAM" id="SSF57850">
    <property type="entry name" value="RING/U-box"/>
    <property type="match status" value="1"/>
</dbReference>
<dbReference type="PROSITE" id="PS50103">
    <property type="entry name" value="ZF_C3H1"/>
    <property type="match status" value="1"/>
</dbReference>
<evidence type="ECO:0000259" key="7">
    <source>
        <dbReference type="PROSITE" id="PS50103"/>
    </source>
</evidence>
<keyword evidence="9" id="KW-1185">Reference proteome</keyword>
<dbReference type="Gene3D" id="4.10.1000.10">
    <property type="entry name" value="Zinc finger, CCCH-type"/>
    <property type="match status" value="1"/>
</dbReference>
<dbReference type="AlphaFoldDB" id="A0AAE0BG90"/>
<dbReference type="Gene3D" id="3.30.40.10">
    <property type="entry name" value="Zinc/RING finger domain, C3HC4 (zinc finger)"/>
    <property type="match status" value="1"/>
</dbReference>
<feature type="compositionally biased region" description="Basic residues" evidence="5">
    <location>
        <begin position="20"/>
        <end position="33"/>
    </location>
</feature>
<evidence type="ECO:0000256" key="5">
    <source>
        <dbReference type="SAM" id="MobiDB-lite"/>
    </source>
</evidence>
<dbReference type="InterPro" id="IPR001841">
    <property type="entry name" value="Znf_RING"/>
</dbReference>
<evidence type="ECO:0000256" key="1">
    <source>
        <dbReference type="ARBA" id="ARBA00022723"/>
    </source>
</evidence>
<feature type="zinc finger region" description="C3H1-type" evidence="4">
    <location>
        <begin position="175"/>
        <end position="203"/>
    </location>
</feature>
<evidence type="ECO:0000256" key="2">
    <source>
        <dbReference type="ARBA" id="ARBA00022771"/>
    </source>
</evidence>
<organism evidence="8 9">
    <name type="scientific">Cymbomonas tetramitiformis</name>
    <dbReference type="NCBI Taxonomy" id="36881"/>
    <lineage>
        <taxon>Eukaryota</taxon>
        <taxon>Viridiplantae</taxon>
        <taxon>Chlorophyta</taxon>
        <taxon>Pyramimonadophyceae</taxon>
        <taxon>Pyramimonadales</taxon>
        <taxon>Pyramimonadaceae</taxon>
        <taxon>Cymbomonas</taxon>
    </lineage>
</organism>
<dbReference type="Proteomes" id="UP001190700">
    <property type="component" value="Unassembled WGS sequence"/>
</dbReference>